<accession>A0A0D7BP17</accession>
<dbReference type="Pfam" id="PF09791">
    <property type="entry name" value="Oxidored-like"/>
    <property type="match status" value="1"/>
</dbReference>
<dbReference type="STRING" id="1314674.A0A0D7BP17"/>
<dbReference type="InterPro" id="IPR039251">
    <property type="entry name" value="OXLD1"/>
</dbReference>
<dbReference type="GO" id="GO:0005739">
    <property type="term" value="C:mitochondrion"/>
    <property type="evidence" value="ECO:0007669"/>
    <property type="project" value="TreeGrafter"/>
</dbReference>
<keyword evidence="3" id="KW-1185">Reference proteome</keyword>
<proteinExistence type="predicted"/>
<dbReference type="EMBL" id="KN880448">
    <property type="protein sequence ID" value="KIY71955.1"/>
    <property type="molecule type" value="Genomic_DNA"/>
</dbReference>
<dbReference type="InterPro" id="IPR019180">
    <property type="entry name" value="Oxidoreductase-like_N"/>
</dbReference>
<sequence length="165" mass="18539">MNTGPLHFVRLYTTRSRAIGRGQNLADRYVRLENALREKQALRTNIDSLRDESIHQQETQAAAPKKGNTFRGLIVPEKPAEPASDECCMSGCAICVYDLYEESLDAYKEKVTALRNQLTTMAVPATEWPESIRGEEKKPAKSPMLNALEELERKIAEKQKQSASS</sequence>
<name>A0A0D7BP17_9AGAR</name>
<organism evidence="2 3">
    <name type="scientific">Cylindrobasidium torrendii FP15055 ss-10</name>
    <dbReference type="NCBI Taxonomy" id="1314674"/>
    <lineage>
        <taxon>Eukaryota</taxon>
        <taxon>Fungi</taxon>
        <taxon>Dikarya</taxon>
        <taxon>Basidiomycota</taxon>
        <taxon>Agaricomycotina</taxon>
        <taxon>Agaricomycetes</taxon>
        <taxon>Agaricomycetidae</taxon>
        <taxon>Agaricales</taxon>
        <taxon>Marasmiineae</taxon>
        <taxon>Physalacriaceae</taxon>
        <taxon>Cylindrobasidium</taxon>
    </lineage>
</organism>
<dbReference type="AlphaFoldDB" id="A0A0D7BP17"/>
<feature type="domain" description="Oxidoreductase-like" evidence="1">
    <location>
        <begin position="69"/>
        <end position="114"/>
    </location>
</feature>
<dbReference type="PANTHER" id="PTHR21193">
    <property type="entry name" value="OXIDOREDUCTASE-LIKE DOMAIN-CONTAINING PROTEIN 1"/>
    <property type="match status" value="1"/>
</dbReference>
<dbReference type="Proteomes" id="UP000054007">
    <property type="component" value="Unassembled WGS sequence"/>
</dbReference>
<dbReference type="OrthoDB" id="10064411at2759"/>
<protein>
    <recommendedName>
        <fullName evidence="1">Oxidoreductase-like domain-containing protein</fullName>
    </recommendedName>
</protein>
<reference evidence="2 3" key="1">
    <citation type="journal article" date="2015" name="Fungal Genet. Biol.">
        <title>Evolution of novel wood decay mechanisms in Agaricales revealed by the genome sequences of Fistulina hepatica and Cylindrobasidium torrendii.</title>
        <authorList>
            <person name="Floudas D."/>
            <person name="Held B.W."/>
            <person name="Riley R."/>
            <person name="Nagy L.G."/>
            <person name="Koehler G."/>
            <person name="Ransdell A.S."/>
            <person name="Younus H."/>
            <person name="Chow J."/>
            <person name="Chiniquy J."/>
            <person name="Lipzen A."/>
            <person name="Tritt A."/>
            <person name="Sun H."/>
            <person name="Haridas S."/>
            <person name="LaButti K."/>
            <person name="Ohm R.A."/>
            <person name="Kues U."/>
            <person name="Blanchette R.A."/>
            <person name="Grigoriev I.V."/>
            <person name="Minto R.E."/>
            <person name="Hibbett D.S."/>
        </authorList>
    </citation>
    <scope>NUCLEOTIDE SEQUENCE [LARGE SCALE GENOMIC DNA]</scope>
    <source>
        <strain evidence="2 3">FP15055 ss-10</strain>
    </source>
</reference>
<evidence type="ECO:0000313" key="2">
    <source>
        <dbReference type="EMBL" id="KIY71955.1"/>
    </source>
</evidence>
<evidence type="ECO:0000313" key="3">
    <source>
        <dbReference type="Proteomes" id="UP000054007"/>
    </source>
</evidence>
<dbReference type="PANTHER" id="PTHR21193:SF3">
    <property type="entry name" value="OXIDOREDUCTASE-LIKE DOMAIN-CONTAINING PROTEIN 1"/>
    <property type="match status" value="1"/>
</dbReference>
<gene>
    <name evidence="2" type="ORF">CYLTODRAFT_344983</name>
</gene>
<evidence type="ECO:0000259" key="1">
    <source>
        <dbReference type="Pfam" id="PF09791"/>
    </source>
</evidence>